<proteinExistence type="inferred from homology"/>
<dbReference type="AlphaFoldDB" id="A0A8J6TE90"/>
<dbReference type="SUPFAM" id="SSF51735">
    <property type="entry name" value="NAD(P)-binding Rossmann-fold domains"/>
    <property type="match status" value="1"/>
</dbReference>
<evidence type="ECO:0000256" key="3">
    <source>
        <dbReference type="ARBA" id="ARBA00012897"/>
    </source>
</evidence>
<dbReference type="SMART" id="SM01003">
    <property type="entry name" value="AlaDh_PNT_N"/>
    <property type="match status" value="1"/>
</dbReference>
<evidence type="ECO:0000256" key="2">
    <source>
        <dbReference type="ARBA" id="ARBA00005689"/>
    </source>
</evidence>
<comment type="similarity">
    <text evidence="2">Belongs to the AlaDH/PNT family.</text>
</comment>
<dbReference type="PANTHER" id="PTHR42795:SF1">
    <property type="entry name" value="ALANINE DEHYDROGENASE"/>
    <property type="match status" value="1"/>
</dbReference>
<dbReference type="EC" id="1.4.1.1" evidence="3"/>
<dbReference type="GO" id="GO:0042853">
    <property type="term" value="P:L-alanine catabolic process"/>
    <property type="evidence" value="ECO:0007669"/>
    <property type="project" value="InterPro"/>
</dbReference>
<evidence type="ECO:0000313" key="7">
    <source>
        <dbReference type="EMBL" id="MBC8334303.1"/>
    </source>
</evidence>
<organism evidence="7 8">
    <name type="scientific">Candidatus Desulfolinea nitratireducens</name>
    <dbReference type="NCBI Taxonomy" id="2841698"/>
    <lineage>
        <taxon>Bacteria</taxon>
        <taxon>Bacillati</taxon>
        <taxon>Chloroflexota</taxon>
        <taxon>Anaerolineae</taxon>
        <taxon>Anaerolineales</taxon>
        <taxon>Anaerolineales incertae sedis</taxon>
        <taxon>Candidatus Desulfolinea</taxon>
    </lineage>
</organism>
<accession>A0A8J6TE90</accession>
<dbReference type="InterPro" id="IPR036291">
    <property type="entry name" value="NAD(P)-bd_dom_sf"/>
</dbReference>
<dbReference type="GO" id="GO:0005886">
    <property type="term" value="C:plasma membrane"/>
    <property type="evidence" value="ECO:0007669"/>
    <property type="project" value="TreeGrafter"/>
</dbReference>
<comment type="caution">
    <text evidence="7">The sequence shown here is derived from an EMBL/GenBank/DDBJ whole genome shotgun (WGS) entry which is preliminary data.</text>
</comment>
<dbReference type="EMBL" id="JACNJN010000058">
    <property type="protein sequence ID" value="MBC8334303.1"/>
    <property type="molecule type" value="Genomic_DNA"/>
</dbReference>
<comment type="pathway">
    <text evidence="1">Amino-acid degradation; L-alanine degradation via dehydrogenase pathway; NH(3) and pyruvate from L-alanine: step 1/1.</text>
</comment>
<dbReference type="SMART" id="SM01002">
    <property type="entry name" value="AlaDh_PNT_C"/>
    <property type="match status" value="1"/>
</dbReference>
<dbReference type="InterPro" id="IPR007698">
    <property type="entry name" value="AlaDH/PNT_NAD(H)-bd"/>
</dbReference>
<feature type="domain" description="Alanine dehydrogenase/pyridine nucleotide transhydrogenase NAD(H)-binding" evidence="5">
    <location>
        <begin position="150"/>
        <end position="297"/>
    </location>
</feature>
<dbReference type="PANTHER" id="PTHR42795">
    <property type="entry name" value="ALANINE DEHYDROGENASE"/>
    <property type="match status" value="1"/>
</dbReference>
<dbReference type="Proteomes" id="UP000614469">
    <property type="component" value="Unassembled WGS sequence"/>
</dbReference>
<dbReference type="SUPFAM" id="SSF52283">
    <property type="entry name" value="Formate/glycerate dehydrogenase catalytic domain-like"/>
    <property type="match status" value="1"/>
</dbReference>
<evidence type="ECO:0000259" key="5">
    <source>
        <dbReference type="SMART" id="SM01002"/>
    </source>
</evidence>
<evidence type="ECO:0000259" key="6">
    <source>
        <dbReference type="SMART" id="SM01003"/>
    </source>
</evidence>
<dbReference type="InterPro" id="IPR007886">
    <property type="entry name" value="AlaDH/PNT_N"/>
</dbReference>
<keyword evidence="4" id="KW-0560">Oxidoreductase</keyword>
<dbReference type="Pfam" id="PF05222">
    <property type="entry name" value="AlaDh_PNT_N"/>
    <property type="match status" value="1"/>
</dbReference>
<name>A0A8J6TE90_9CHLR</name>
<dbReference type="Pfam" id="PF01262">
    <property type="entry name" value="AlaDh_PNT_C"/>
    <property type="match status" value="1"/>
</dbReference>
<protein>
    <recommendedName>
        <fullName evidence="3">alanine dehydrogenase</fullName>
        <ecNumber evidence="3">1.4.1.1</ecNumber>
    </recommendedName>
</protein>
<dbReference type="Gene3D" id="3.40.50.720">
    <property type="entry name" value="NAD(P)-binding Rossmann-like Domain"/>
    <property type="match status" value="2"/>
</dbReference>
<dbReference type="CDD" id="cd05305">
    <property type="entry name" value="L-AlaDH"/>
    <property type="match status" value="1"/>
</dbReference>
<sequence>MNIGIPKEQRPNEYRVGLSPAGIQLLCQDGHTCFVEHDAGKGAGFGDQDYEQAGASIVFSPEEVFGRADLLLKLARPIKSELEWLQPGSAIAGFLHLASARKDKLDLLLKKKITAIAYEQIEEEDELLPVLRPLSQIGGAMAAQTSARLLQNKWGGRGILLGLIPGVPPAEVVILGGGVAGMHAARAFRGLGAHVTIIDNDMDALQRAAEYFRGVTTMMSTPKNIRKVTGFADVVIGAVYEPGQRCPILVSREMVRAMKPGSVILDLSIDMGGCVETSRPTTHADPVFIEENVTHYCVPNISSVVARTATHAFVNASVPYILELANRGIQGAMDNNPAIKLSINTHAGDLLHLSRQFNGN</sequence>
<reference evidence="7 8" key="1">
    <citation type="submission" date="2020-08" db="EMBL/GenBank/DDBJ databases">
        <title>Bridging the membrane lipid divide: bacteria of the FCB group superphylum have the potential to synthesize archaeal ether lipids.</title>
        <authorList>
            <person name="Villanueva L."/>
            <person name="Von Meijenfeldt F.A.B."/>
            <person name="Westbye A.B."/>
            <person name="Yadav S."/>
            <person name="Hopmans E.C."/>
            <person name="Dutilh B.E."/>
            <person name="Sinninghe Damste J.S."/>
        </authorList>
    </citation>
    <scope>NUCLEOTIDE SEQUENCE [LARGE SCALE GENOMIC DNA]</scope>
    <source>
        <strain evidence="7">NIOZ-UU36</strain>
    </source>
</reference>
<evidence type="ECO:0000313" key="8">
    <source>
        <dbReference type="Proteomes" id="UP000614469"/>
    </source>
</evidence>
<gene>
    <name evidence="7" type="ORF">H8E29_03475</name>
</gene>
<evidence type="ECO:0000256" key="4">
    <source>
        <dbReference type="ARBA" id="ARBA00023002"/>
    </source>
</evidence>
<dbReference type="GO" id="GO:0000286">
    <property type="term" value="F:alanine dehydrogenase activity"/>
    <property type="evidence" value="ECO:0007669"/>
    <property type="project" value="UniProtKB-EC"/>
</dbReference>
<dbReference type="InterPro" id="IPR008141">
    <property type="entry name" value="Ala_DH"/>
</dbReference>
<feature type="domain" description="Alanine dehydrogenase/pyridine nucleotide transhydrogenase N-terminal" evidence="6">
    <location>
        <begin position="4"/>
        <end position="138"/>
    </location>
</feature>
<evidence type="ECO:0000256" key="1">
    <source>
        <dbReference type="ARBA" id="ARBA00005206"/>
    </source>
</evidence>